<feature type="transmembrane region" description="Helical" evidence="7">
    <location>
        <begin position="187"/>
        <end position="207"/>
    </location>
</feature>
<dbReference type="EMBL" id="CBTK010000117">
    <property type="protein sequence ID" value="CDH45066.1"/>
    <property type="molecule type" value="Genomic_DNA"/>
</dbReference>
<keyword evidence="6" id="KW-0411">Iron-sulfur</keyword>
<comment type="caution">
    <text evidence="9">The sequence shown here is derived from an EMBL/GenBank/DDBJ whole genome shotgun (WGS) entry which is preliminary data.</text>
</comment>
<keyword evidence="7" id="KW-0812">Transmembrane</keyword>
<evidence type="ECO:0000256" key="2">
    <source>
        <dbReference type="ARBA" id="ARBA00022485"/>
    </source>
</evidence>
<keyword evidence="2" id="KW-0004">4Fe-4S</keyword>
<keyword evidence="10" id="KW-1185">Reference proteome</keyword>
<reference evidence="9 10" key="1">
    <citation type="journal article" date="2014" name="ISME J.">
        <title>Candidatus Competibacter-lineage genomes retrieved from metagenomes reveal functional metabolic diversity.</title>
        <authorList>
            <person name="McIlroy S.J."/>
            <person name="Albertsen M."/>
            <person name="Andresen E.K."/>
            <person name="Saunders A.M."/>
            <person name="Kristiansen R."/>
            <person name="Stokholm-Bjerregaard M."/>
            <person name="Nielsen K.L."/>
            <person name="Nielsen P.H."/>
        </authorList>
    </citation>
    <scope>NUCLEOTIDE SEQUENCE [LARGE SCALE GENOMIC DNA]</scope>
    <source>
        <strain evidence="9 10">Run_B_J11</strain>
    </source>
</reference>
<dbReference type="PANTHER" id="PTHR30176:SF3">
    <property type="entry name" value="FERREDOXIN-TYPE PROTEIN NAPH"/>
    <property type="match status" value="1"/>
</dbReference>
<accession>A0A7U7GB33</accession>
<organism evidence="9 10">
    <name type="scientific">Candidatus Contendobacter odensis Run_B_J11</name>
    <dbReference type="NCBI Taxonomy" id="1400861"/>
    <lineage>
        <taxon>Bacteria</taxon>
        <taxon>Pseudomonadati</taxon>
        <taxon>Pseudomonadota</taxon>
        <taxon>Gammaproteobacteria</taxon>
        <taxon>Candidatus Competibacteraceae</taxon>
        <taxon>Candidatus Contendibacter</taxon>
    </lineage>
</organism>
<keyword evidence="3" id="KW-0479">Metal-binding</keyword>
<gene>
    <name evidence="9" type="ORF">BN874_2030001</name>
</gene>
<evidence type="ECO:0000313" key="10">
    <source>
        <dbReference type="Proteomes" id="UP000019184"/>
    </source>
</evidence>
<evidence type="ECO:0000256" key="3">
    <source>
        <dbReference type="ARBA" id="ARBA00022723"/>
    </source>
</evidence>
<dbReference type="InterPro" id="IPR051684">
    <property type="entry name" value="Electron_Trans/Redox"/>
</dbReference>
<proteinExistence type="predicted"/>
<dbReference type="InterPro" id="IPR017896">
    <property type="entry name" value="4Fe4S_Fe-S-bd"/>
</dbReference>
<keyword evidence="7" id="KW-1133">Transmembrane helix</keyword>
<evidence type="ECO:0000256" key="6">
    <source>
        <dbReference type="ARBA" id="ARBA00023014"/>
    </source>
</evidence>
<keyword evidence="5" id="KW-0408">Iron</keyword>
<feature type="transmembrane region" description="Helical" evidence="7">
    <location>
        <begin position="68"/>
        <end position="88"/>
    </location>
</feature>
<protein>
    <submittedName>
        <fullName evidence="9">Iron-sulfur cluster-binding protein</fullName>
    </submittedName>
</protein>
<keyword evidence="7" id="KW-0472">Membrane</keyword>
<dbReference type="GO" id="GO:0051539">
    <property type="term" value="F:4 iron, 4 sulfur cluster binding"/>
    <property type="evidence" value="ECO:0007669"/>
    <property type="project" value="UniProtKB-KW"/>
</dbReference>
<evidence type="ECO:0000256" key="4">
    <source>
        <dbReference type="ARBA" id="ARBA00022982"/>
    </source>
</evidence>
<dbReference type="InterPro" id="IPR017900">
    <property type="entry name" value="4Fe4S_Fe_S_CS"/>
</dbReference>
<feature type="domain" description="4Fe-4S ferredoxin-type" evidence="8">
    <location>
        <begin position="74"/>
        <end position="119"/>
    </location>
</feature>
<dbReference type="AlphaFoldDB" id="A0A7U7GB33"/>
<dbReference type="PROSITE" id="PS00198">
    <property type="entry name" value="4FE4S_FER_1"/>
    <property type="match status" value="1"/>
</dbReference>
<dbReference type="GO" id="GO:0005886">
    <property type="term" value="C:plasma membrane"/>
    <property type="evidence" value="ECO:0007669"/>
    <property type="project" value="TreeGrafter"/>
</dbReference>
<dbReference type="RefSeq" id="WP_051497645.1">
    <property type="nucleotide sequence ID" value="NZ_CBTK010000117.1"/>
</dbReference>
<keyword evidence="1" id="KW-0813">Transport</keyword>
<feature type="transmembrane region" description="Helical" evidence="7">
    <location>
        <begin position="12"/>
        <end position="31"/>
    </location>
</feature>
<evidence type="ECO:0000256" key="7">
    <source>
        <dbReference type="SAM" id="Phobius"/>
    </source>
</evidence>
<dbReference type="GO" id="GO:0046872">
    <property type="term" value="F:metal ion binding"/>
    <property type="evidence" value="ECO:0007669"/>
    <property type="project" value="UniProtKB-KW"/>
</dbReference>
<dbReference type="SUPFAM" id="SSF54862">
    <property type="entry name" value="4Fe-4S ferredoxins"/>
    <property type="match status" value="1"/>
</dbReference>
<dbReference type="Proteomes" id="UP000019184">
    <property type="component" value="Unassembled WGS sequence"/>
</dbReference>
<evidence type="ECO:0000256" key="5">
    <source>
        <dbReference type="ARBA" id="ARBA00023004"/>
    </source>
</evidence>
<name>A0A7U7GB33_9GAMM</name>
<evidence type="ECO:0000259" key="8">
    <source>
        <dbReference type="Pfam" id="PF12801"/>
    </source>
</evidence>
<feature type="domain" description="4Fe-4S ferredoxin-type" evidence="8">
    <location>
        <begin position="186"/>
        <end position="221"/>
    </location>
</feature>
<dbReference type="Pfam" id="PF12801">
    <property type="entry name" value="Fer4_5"/>
    <property type="match status" value="2"/>
</dbReference>
<dbReference type="OrthoDB" id="9806398at2"/>
<sequence length="332" mass="36997">MPVLAEAQRQRVLFQSGFFILFLFAPVFDLLRFDLTQGHLIVFGQPWTLGLDDYLAGRISNDQMTLNILLRLILPILLLAAIFLGIAWRWGRLYCGWLCPHFSVVETINQLVRKASGKPSLWDKKPGPPWHPDGSPAPTDARYWLLALPLALAFALLWAVALLTYLLPPAEVYANLFHLTPTRNQALFIGAATTVLFLEFTFARHLFCRYACAVGMFQSLVWMTNRSAMVVGFPRQRACDCVGCQSFCDHACPMRLKPRTIKRLMFACTQCGQCIAACETVQRDNPEGSLLNWIDGQQALQADGEQGLLAAVSPKPLKFKPIIASPCGKGLG</sequence>
<feature type="transmembrane region" description="Helical" evidence="7">
    <location>
        <begin position="143"/>
        <end position="167"/>
    </location>
</feature>
<evidence type="ECO:0000313" key="9">
    <source>
        <dbReference type="EMBL" id="CDH45066.1"/>
    </source>
</evidence>
<keyword evidence="4" id="KW-0249">Electron transport</keyword>
<dbReference type="PANTHER" id="PTHR30176">
    <property type="entry name" value="FERREDOXIN-TYPE PROTEIN NAPH"/>
    <property type="match status" value="1"/>
</dbReference>
<evidence type="ECO:0000256" key="1">
    <source>
        <dbReference type="ARBA" id="ARBA00022448"/>
    </source>
</evidence>